<dbReference type="EMBL" id="GGEC01063503">
    <property type="protein sequence ID" value="MBX43987.1"/>
    <property type="molecule type" value="Transcribed_RNA"/>
</dbReference>
<organism evidence="1">
    <name type="scientific">Rhizophora mucronata</name>
    <name type="common">Asiatic mangrove</name>
    <dbReference type="NCBI Taxonomy" id="61149"/>
    <lineage>
        <taxon>Eukaryota</taxon>
        <taxon>Viridiplantae</taxon>
        <taxon>Streptophyta</taxon>
        <taxon>Embryophyta</taxon>
        <taxon>Tracheophyta</taxon>
        <taxon>Spermatophyta</taxon>
        <taxon>Magnoliopsida</taxon>
        <taxon>eudicotyledons</taxon>
        <taxon>Gunneridae</taxon>
        <taxon>Pentapetalae</taxon>
        <taxon>rosids</taxon>
        <taxon>fabids</taxon>
        <taxon>Malpighiales</taxon>
        <taxon>Rhizophoraceae</taxon>
        <taxon>Rhizophora</taxon>
    </lineage>
</organism>
<reference evidence="1" key="1">
    <citation type="submission" date="2018-02" db="EMBL/GenBank/DDBJ databases">
        <title>Rhizophora mucronata_Transcriptome.</title>
        <authorList>
            <person name="Meera S.P."/>
            <person name="Sreeshan A."/>
            <person name="Augustine A."/>
        </authorList>
    </citation>
    <scope>NUCLEOTIDE SEQUENCE</scope>
    <source>
        <tissue evidence="1">Leaf</tissue>
    </source>
</reference>
<proteinExistence type="predicted"/>
<protein>
    <submittedName>
        <fullName evidence="1">Uncharacterized protein</fullName>
    </submittedName>
</protein>
<sequence>MLEIRLAKWQMTQKHDRLLHIQRTSGYNYTKRGIQAEFLKILS</sequence>
<evidence type="ECO:0000313" key="1">
    <source>
        <dbReference type="EMBL" id="MBX43987.1"/>
    </source>
</evidence>
<accession>A0A2P2NNB4</accession>
<dbReference type="AlphaFoldDB" id="A0A2P2NNB4"/>
<name>A0A2P2NNB4_RHIMU</name>